<evidence type="ECO:0000313" key="2">
    <source>
        <dbReference type="EMBL" id="KAJ8479170.1"/>
    </source>
</evidence>
<proteinExistence type="predicted"/>
<dbReference type="Proteomes" id="UP001222027">
    <property type="component" value="Unassembled WGS sequence"/>
</dbReference>
<gene>
    <name evidence="2" type="ORF">OPV22_022897</name>
</gene>
<accession>A0AAV8QTJ2</accession>
<feature type="compositionally biased region" description="Gly residues" evidence="1">
    <location>
        <begin position="19"/>
        <end position="33"/>
    </location>
</feature>
<dbReference type="PANTHER" id="PTHR35737">
    <property type="entry name" value="CRYPTIC LOCI REGULATOR"/>
    <property type="match status" value="1"/>
</dbReference>
<feature type="region of interest" description="Disordered" evidence="1">
    <location>
        <begin position="1"/>
        <end position="44"/>
    </location>
</feature>
<evidence type="ECO:0000313" key="3">
    <source>
        <dbReference type="Proteomes" id="UP001222027"/>
    </source>
</evidence>
<comment type="caution">
    <text evidence="2">The sequence shown here is derived from an EMBL/GenBank/DDBJ whole genome shotgun (WGS) entry which is preliminary data.</text>
</comment>
<dbReference type="EMBL" id="JAQQAF010000006">
    <property type="protein sequence ID" value="KAJ8479170.1"/>
    <property type="molecule type" value="Genomic_DNA"/>
</dbReference>
<name>A0AAV8QTJ2_ENSVE</name>
<evidence type="ECO:0000256" key="1">
    <source>
        <dbReference type="SAM" id="MobiDB-lite"/>
    </source>
</evidence>
<keyword evidence="3" id="KW-1185">Reference proteome</keyword>
<dbReference type="AlphaFoldDB" id="A0AAV8QTJ2"/>
<protein>
    <submittedName>
        <fullName evidence="2">Uncharacterized protein</fullName>
    </submittedName>
</protein>
<dbReference type="PANTHER" id="PTHR35737:SF1">
    <property type="entry name" value="CRYPTIC LOCI REGULATOR"/>
    <property type="match status" value="1"/>
</dbReference>
<organism evidence="2 3">
    <name type="scientific">Ensete ventricosum</name>
    <name type="common">Abyssinian banana</name>
    <name type="synonym">Musa ensete</name>
    <dbReference type="NCBI Taxonomy" id="4639"/>
    <lineage>
        <taxon>Eukaryota</taxon>
        <taxon>Viridiplantae</taxon>
        <taxon>Streptophyta</taxon>
        <taxon>Embryophyta</taxon>
        <taxon>Tracheophyta</taxon>
        <taxon>Spermatophyta</taxon>
        <taxon>Magnoliopsida</taxon>
        <taxon>Liliopsida</taxon>
        <taxon>Zingiberales</taxon>
        <taxon>Musaceae</taxon>
        <taxon>Ensete</taxon>
    </lineage>
</organism>
<sequence length="145" mass="15937">MGDLQRRRLRLQAPPQAVRGGGPGSAGSRGPRGGSETARPRSAQALCLHDVGDRYRREQAQWERLSSDLLHPITAAASTPEPPPPRKDVQQAVVDDLLSQVEAQEAVIGKLAEARAYVESLCREKEGSYRSGQALRLLRLRYQTD</sequence>
<reference evidence="2 3" key="1">
    <citation type="submission" date="2022-12" db="EMBL/GenBank/DDBJ databases">
        <title>Chromosome-scale assembly of the Ensete ventricosum genome.</title>
        <authorList>
            <person name="Dussert Y."/>
            <person name="Stocks J."/>
            <person name="Wendawek A."/>
            <person name="Woldeyes F."/>
            <person name="Nichols R.A."/>
            <person name="Borrell J.S."/>
        </authorList>
    </citation>
    <scope>NUCLEOTIDE SEQUENCE [LARGE SCALE GENOMIC DNA]</scope>
    <source>
        <strain evidence="3">cv. Maze</strain>
        <tissue evidence="2">Seeds</tissue>
    </source>
</reference>